<feature type="transmembrane region" description="Helical" evidence="2">
    <location>
        <begin position="526"/>
        <end position="550"/>
    </location>
</feature>
<dbReference type="OrthoDB" id="3263941at2759"/>
<dbReference type="EMBL" id="JAACJN010000035">
    <property type="protein sequence ID" value="KAF5386465.1"/>
    <property type="molecule type" value="Genomic_DNA"/>
</dbReference>
<evidence type="ECO:0000256" key="2">
    <source>
        <dbReference type="SAM" id="Phobius"/>
    </source>
</evidence>
<evidence type="ECO:0000313" key="3">
    <source>
        <dbReference type="EMBL" id="KAF5386465.1"/>
    </source>
</evidence>
<feature type="transmembrane region" description="Helical" evidence="2">
    <location>
        <begin position="286"/>
        <end position="303"/>
    </location>
</feature>
<comment type="caution">
    <text evidence="3">The sequence shown here is derived from an EMBL/GenBank/DDBJ whole genome shotgun (WGS) entry which is preliminary data.</text>
</comment>
<feature type="region of interest" description="Disordered" evidence="1">
    <location>
        <begin position="209"/>
        <end position="232"/>
    </location>
</feature>
<protein>
    <recommendedName>
        <fullName evidence="5">Transmembrane protein</fullName>
    </recommendedName>
</protein>
<evidence type="ECO:0000256" key="1">
    <source>
        <dbReference type="SAM" id="MobiDB-lite"/>
    </source>
</evidence>
<reference evidence="3 4" key="1">
    <citation type="journal article" date="2020" name="ISME J.">
        <title>Uncovering the hidden diversity of litter-decomposition mechanisms in mushroom-forming fungi.</title>
        <authorList>
            <person name="Floudas D."/>
            <person name="Bentzer J."/>
            <person name="Ahren D."/>
            <person name="Johansson T."/>
            <person name="Persson P."/>
            <person name="Tunlid A."/>
        </authorList>
    </citation>
    <scope>NUCLEOTIDE SEQUENCE [LARGE SCALE GENOMIC DNA]</scope>
    <source>
        <strain evidence="3 4">CBS 406.79</strain>
    </source>
</reference>
<gene>
    <name evidence="3" type="ORF">D9757_005901</name>
</gene>
<evidence type="ECO:0008006" key="5">
    <source>
        <dbReference type="Google" id="ProtNLM"/>
    </source>
</evidence>
<keyword evidence="2" id="KW-0812">Transmembrane</keyword>
<feature type="compositionally biased region" description="Gly residues" evidence="1">
    <location>
        <begin position="219"/>
        <end position="228"/>
    </location>
</feature>
<name>A0A8H5M9P5_9AGAR</name>
<feature type="transmembrane region" description="Helical" evidence="2">
    <location>
        <begin position="495"/>
        <end position="514"/>
    </location>
</feature>
<dbReference type="AlphaFoldDB" id="A0A8H5M9P5"/>
<feature type="transmembrane region" description="Helical" evidence="2">
    <location>
        <begin position="365"/>
        <end position="383"/>
    </location>
</feature>
<feature type="transmembrane region" description="Helical" evidence="2">
    <location>
        <begin position="12"/>
        <end position="38"/>
    </location>
</feature>
<keyword evidence="2" id="KW-0472">Membrane</keyword>
<sequence>MQRLRKIEAFGYLRISSLFFATHVYCFAGHGTIIPGWFPHLGAVHFIWYVLQLNSKLAPQKDEVGSLVGLFQLALRVSIFKLDKSSSSFLHDFTGRLGADAFSLPILERQSLLLCSSRNRCETLSLTTTTALYTPATINLPTPALTSPSGMVTSIVHPSPTISLVSSIPAATFRPVPSASSSASLTVLTTSIITATSSGPSTSIETIFASQSSSRDHGGGGGQSGHGGFRNPKRSNFLPDASQLSTECVGSLSFPVYRYLSTAAAELPTNCSRPLRRIDNALREDIALIILQIWVLCITLVALKYRSISWTITVFICLIFQISWSIFRIVYTDRSRTQFDSITRATCGGESLFPSLWKQQTTFEIPSIILGFLGLMILVYLAYKLYAVLIRPFTFYRSFVDVHIQSSSWEDQRAFLGTSEGRWTIGLHVVIQISMFFVMLPLGLWLNDLFNGVSAHLAEDIKVLKAFALIETLVLLPWLVGLWCSSHQGNRRTQFLLSIASLLYIVALDMVPISEAYRLVFHTWPFFATTAVLSIILCLGLLITGLGVSLKRRINTAVISPYTYSKRESLSADSVRSVRSNSSTQPSLSHSSKRWTDVESVVYSDVGSFSTHTSEEAYRGLIAAKPSVVFPPIDTQLKRQLTGKEDSPTLKTPRSRHFKREDQPEMPAPYSARDPRI</sequence>
<feature type="transmembrane region" description="Helical" evidence="2">
    <location>
        <begin position="310"/>
        <end position="331"/>
    </location>
</feature>
<organism evidence="3 4">
    <name type="scientific">Collybiopsis confluens</name>
    <dbReference type="NCBI Taxonomy" id="2823264"/>
    <lineage>
        <taxon>Eukaryota</taxon>
        <taxon>Fungi</taxon>
        <taxon>Dikarya</taxon>
        <taxon>Basidiomycota</taxon>
        <taxon>Agaricomycotina</taxon>
        <taxon>Agaricomycetes</taxon>
        <taxon>Agaricomycetidae</taxon>
        <taxon>Agaricales</taxon>
        <taxon>Marasmiineae</taxon>
        <taxon>Omphalotaceae</taxon>
        <taxon>Collybiopsis</taxon>
    </lineage>
</organism>
<keyword evidence="2" id="KW-1133">Transmembrane helix</keyword>
<feature type="transmembrane region" description="Helical" evidence="2">
    <location>
        <begin position="466"/>
        <end position="483"/>
    </location>
</feature>
<feature type="region of interest" description="Disordered" evidence="1">
    <location>
        <begin position="637"/>
        <end position="677"/>
    </location>
</feature>
<proteinExistence type="predicted"/>
<keyword evidence="4" id="KW-1185">Reference proteome</keyword>
<feature type="transmembrane region" description="Helical" evidence="2">
    <location>
        <begin position="423"/>
        <end position="446"/>
    </location>
</feature>
<accession>A0A8H5M9P5</accession>
<dbReference type="Proteomes" id="UP000518752">
    <property type="component" value="Unassembled WGS sequence"/>
</dbReference>
<evidence type="ECO:0000313" key="4">
    <source>
        <dbReference type="Proteomes" id="UP000518752"/>
    </source>
</evidence>